<sequence>MTNPAIDSILQKMDELQKEFFKAQGQVMNKDTSGKIDDPILYPSIGSKFCKGYEMMADAVGLLALNDIKSKTRMF</sequence>
<accession>A0A8S5R5N1</accession>
<reference evidence="1" key="1">
    <citation type="journal article" date="2021" name="Proc. Natl. Acad. Sci. U.S.A.">
        <title>A Catalog of Tens of Thousands of Viruses from Human Metagenomes Reveals Hidden Associations with Chronic Diseases.</title>
        <authorList>
            <person name="Tisza M.J."/>
            <person name="Buck C.B."/>
        </authorList>
    </citation>
    <scope>NUCLEOTIDE SEQUENCE</scope>
    <source>
        <strain evidence="1">CtBoB21</strain>
    </source>
</reference>
<evidence type="ECO:0000313" key="1">
    <source>
        <dbReference type="EMBL" id="DAE26742.1"/>
    </source>
</evidence>
<proteinExistence type="predicted"/>
<name>A0A8S5R5N1_9CAUD</name>
<organism evidence="1">
    <name type="scientific">Myoviridae sp. ctBoB21</name>
    <dbReference type="NCBI Taxonomy" id="2827287"/>
    <lineage>
        <taxon>Viruses</taxon>
        <taxon>Duplodnaviria</taxon>
        <taxon>Heunggongvirae</taxon>
        <taxon>Uroviricota</taxon>
        <taxon>Caudoviricetes</taxon>
    </lineage>
</organism>
<dbReference type="EMBL" id="BK015822">
    <property type="protein sequence ID" value="DAE26742.1"/>
    <property type="molecule type" value="Genomic_DNA"/>
</dbReference>
<protein>
    <submittedName>
        <fullName evidence="1">Uncharacterized protein</fullName>
    </submittedName>
</protein>